<dbReference type="GO" id="GO:0030313">
    <property type="term" value="C:cell envelope"/>
    <property type="evidence" value="ECO:0007669"/>
    <property type="project" value="UniProtKB-SubCell"/>
</dbReference>
<keyword evidence="2 3" id="KW-0175">Coiled coil</keyword>
<dbReference type="PANTHER" id="PTHR32347">
    <property type="entry name" value="EFFLUX SYSTEM COMPONENT YKNX-RELATED"/>
    <property type="match status" value="1"/>
</dbReference>
<evidence type="ECO:0000256" key="2">
    <source>
        <dbReference type="ARBA" id="ARBA00023054"/>
    </source>
</evidence>
<dbReference type="Gene3D" id="2.40.50.100">
    <property type="match status" value="1"/>
</dbReference>
<dbReference type="HOGENOM" id="CLU_018816_14_1_12"/>
<keyword evidence="4" id="KW-0472">Membrane</keyword>
<evidence type="ECO:0000256" key="3">
    <source>
        <dbReference type="SAM" id="Coils"/>
    </source>
</evidence>
<keyword evidence="7" id="KW-1185">Reference proteome</keyword>
<dbReference type="Gene3D" id="2.40.30.170">
    <property type="match status" value="1"/>
</dbReference>
<dbReference type="InterPro" id="IPR050465">
    <property type="entry name" value="UPF0194_transport"/>
</dbReference>
<evidence type="ECO:0000256" key="4">
    <source>
        <dbReference type="SAM" id="Phobius"/>
    </source>
</evidence>
<dbReference type="InterPro" id="IPR011053">
    <property type="entry name" value="Single_hybrid_motif"/>
</dbReference>
<dbReference type="SUPFAM" id="SSF51230">
    <property type="entry name" value="Single hybrid motif"/>
    <property type="match status" value="1"/>
</dbReference>
<feature type="coiled-coil region" evidence="3">
    <location>
        <begin position="151"/>
        <end position="248"/>
    </location>
</feature>
<organism evidence="6 7">
    <name type="scientific">Gracilinema caldarium (strain ATCC 51460 / DSM 7334 / H1)</name>
    <name type="common">Treponema caldarium</name>
    <dbReference type="NCBI Taxonomy" id="744872"/>
    <lineage>
        <taxon>Bacteria</taxon>
        <taxon>Pseudomonadati</taxon>
        <taxon>Spirochaetota</taxon>
        <taxon>Spirochaetia</taxon>
        <taxon>Spirochaetales</taxon>
        <taxon>Breznakiellaceae</taxon>
        <taxon>Gracilinema</taxon>
    </lineage>
</organism>
<evidence type="ECO:0000256" key="1">
    <source>
        <dbReference type="ARBA" id="ARBA00004196"/>
    </source>
</evidence>
<evidence type="ECO:0000259" key="5">
    <source>
        <dbReference type="Pfam" id="PF25989"/>
    </source>
</evidence>
<comment type="subcellular location">
    <subcellularLocation>
        <location evidence="1">Cell envelope</location>
    </subcellularLocation>
</comment>
<dbReference type="SUPFAM" id="SSF56954">
    <property type="entry name" value="Outer membrane efflux proteins (OEP)"/>
    <property type="match status" value="1"/>
</dbReference>
<dbReference type="STRING" id="744872.Spica_2003"/>
<proteinExistence type="predicted"/>
<dbReference type="EMBL" id="CP002868">
    <property type="protein sequence ID" value="AEJ20131.1"/>
    <property type="molecule type" value="Genomic_DNA"/>
</dbReference>
<dbReference type="eggNOG" id="COG0845">
    <property type="taxonomic scope" value="Bacteria"/>
</dbReference>
<evidence type="ECO:0000313" key="7">
    <source>
        <dbReference type="Proteomes" id="UP000000503"/>
    </source>
</evidence>
<keyword evidence="4" id="KW-1133">Transmembrane helix</keyword>
<dbReference type="KEGG" id="scd:Spica_2003"/>
<dbReference type="PRINTS" id="PR01490">
    <property type="entry name" value="RTXTOXIND"/>
</dbReference>
<gene>
    <name evidence="6" type="ordered locus">Spica_2003</name>
</gene>
<reference evidence="7" key="1">
    <citation type="journal article" date="2013" name="Stand. Genomic Sci.">
        <title>Genome sequence of the thermophilic fresh-water bacterium Spirochaeta caldaria type strain (H1(T)), reclassification of Spirochaeta caldaria, Spirochaeta stenostrepta, and Spirochaeta zuelzerae in the genus Treponema as Treponema caldaria comb. nov., Treponema stenostrepta comb. nov., and Treponema zuelzerae comb. nov., and emendation of the genus Treponema.</title>
        <authorList>
            <person name="Abt B."/>
            <person name="Goker M."/>
            <person name="Scheuner C."/>
            <person name="Han C."/>
            <person name="Lu M."/>
            <person name="Misra M."/>
            <person name="Lapidus A."/>
            <person name="Nolan M."/>
            <person name="Lucas S."/>
            <person name="Hammon N."/>
            <person name="Deshpande S."/>
            <person name="Cheng J.F."/>
            <person name="Tapia R."/>
            <person name="Goodwin L.A."/>
            <person name="Pitluck S."/>
            <person name="Liolios K."/>
            <person name="Pagani I."/>
            <person name="Ivanova N."/>
            <person name="Mavromatis K."/>
            <person name="Mikhailova N."/>
            <person name="Huntemann M."/>
            <person name="Pati A."/>
            <person name="Chen A."/>
            <person name="Palaniappan K."/>
            <person name="Land M."/>
            <person name="Hauser L."/>
            <person name="Jeffries C.D."/>
            <person name="Rohde M."/>
            <person name="Spring S."/>
            <person name="Gronow S."/>
            <person name="Detter J.C."/>
            <person name="Bristow J."/>
            <person name="Eisen J.A."/>
            <person name="Markowitz V."/>
            <person name="Hugenholtz P."/>
            <person name="Kyrpides N.C."/>
            <person name="Woyke T."/>
            <person name="Klenk H.P."/>
        </authorList>
    </citation>
    <scope>NUCLEOTIDE SEQUENCE</scope>
    <source>
        <strain evidence="7">ATCC 51460 / DSM 7334 / H1</strain>
    </source>
</reference>
<keyword evidence="4" id="KW-0812">Transmembrane</keyword>
<dbReference type="RefSeq" id="WP_013969420.1">
    <property type="nucleotide sequence ID" value="NC_015732.1"/>
</dbReference>
<dbReference type="Pfam" id="PF25989">
    <property type="entry name" value="YknX_C"/>
    <property type="match status" value="1"/>
</dbReference>
<feature type="domain" description="YknX-like C-terminal permuted SH3-like" evidence="5">
    <location>
        <begin position="364"/>
        <end position="418"/>
    </location>
</feature>
<dbReference type="OrthoDB" id="1957187at2"/>
<dbReference type="Proteomes" id="UP000000503">
    <property type="component" value="Chromosome"/>
</dbReference>
<dbReference type="PANTHER" id="PTHR32347:SF14">
    <property type="entry name" value="EFFLUX SYSTEM COMPONENT YKNX-RELATED"/>
    <property type="match status" value="1"/>
</dbReference>
<accession>F8EXW7</accession>
<feature type="transmembrane region" description="Helical" evidence="4">
    <location>
        <begin position="24"/>
        <end position="43"/>
    </location>
</feature>
<name>F8EXW7_GRAC1</name>
<dbReference type="Gene3D" id="2.40.420.20">
    <property type="match status" value="1"/>
</dbReference>
<dbReference type="InterPro" id="IPR058637">
    <property type="entry name" value="YknX-like_C"/>
</dbReference>
<evidence type="ECO:0000313" key="6">
    <source>
        <dbReference type="EMBL" id="AEJ20131.1"/>
    </source>
</evidence>
<protein>
    <submittedName>
        <fullName evidence="6">Efflux transporter, RND family, MFP subunit</fullName>
    </submittedName>
</protein>
<sequence length="435" mass="46617">MPNISPIFQDESHQSPGTGRKSTILWFIILGTVIVIGITGLALPSFNAVKPQTTTVVGKNLSITAVEKKTIRDIVSVSGVLELSKKEIITSPGDGVIDQLYVQEGDQVAAGQVLLQIKTSDLKSQLQSKQLSLEKLNYQIEQSQVIQEFTRKQYAIEIAAAKRSIEDAQRELDKVKALKDKSLASEQDLLSAQLTLQSAQDTLAKAQINQDQAEANYQLNLKNSLADRTILEKDIRDLKDEITAYTVRTSRGGTVYSLSVESGGTVSAYEELAVVANAGDSRAALDVPETRIGSITKGLPVTIYIGETNYPAQVETIAPTATSSSSSSGSVVLVTAAFKSKPEKPTIGASVSGEIVAGTITDALVLPRGPYLSSGNYSNVYVVSNGVAKKATVKFGVADGAYIQVTSGLNEGDRVIISDYRDFIHLDSFPVEETK</sequence>
<dbReference type="AlphaFoldDB" id="F8EXW7"/>